<sequence length="390" mass="43356">MEHLINPLVKDIEISGIRKFFTLVSNYPDAIQLTIGQPDFPTPEPIKEAGKLAIDQNRTTYTPNAGLPELRRAASDFLQQKYGLQYDPNTEVITTVGASQAIDITLRTILEPGVEVILPGPVYPGYEPIIKLCGAIPVYVDTTDTDFKLTPERLAAKISDKTRCVILPYPSNPTGCVLSADEIKGLAEVLSKHEIFVISDEIYSELVYGQQHHSIALLPKLREKAIVINGLSKSHSMTGWRLGFAFAPAYLAKEMLKVHQYNVSCANSITQYAAIEALTNGKDDAHEMREVYEERLAYVHERLVNMGIDVVKPQGAFYLFPSIQKFGLSSNEFALQLLEQEGLAVVPGDAFSSYGEGYIRLSYAYGMDVLEDGCNRLERFVKKLCKENKA</sequence>
<organism evidence="8 9">
    <name type="scientific">Caldalkalibacillus horti</name>
    <dbReference type="NCBI Taxonomy" id="77523"/>
    <lineage>
        <taxon>Bacteria</taxon>
        <taxon>Bacillati</taxon>
        <taxon>Bacillota</taxon>
        <taxon>Bacilli</taxon>
        <taxon>Bacillales</taxon>
        <taxon>Bacillaceae</taxon>
        <taxon>Caldalkalibacillus</taxon>
    </lineage>
</organism>
<dbReference type="Gene3D" id="3.40.640.10">
    <property type="entry name" value="Type I PLP-dependent aspartate aminotransferase-like (Major domain)"/>
    <property type="match status" value="1"/>
</dbReference>
<feature type="domain" description="Aminotransferase class I/classII large" evidence="7">
    <location>
        <begin position="29"/>
        <end position="371"/>
    </location>
</feature>
<dbReference type="PANTHER" id="PTHR46383">
    <property type="entry name" value="ASPARTATE AMINOTRANSFERASE"/>
    <property type="match status" value="1"/>
</dbReference>
<dbReference type="Pfam" id="PF00155">
    <property type="entry name" value="Aminotran_1_2"/>
    <property type="match status" value="1"/>
</dbReference>
<dbReference type="Gene3D" id="3.90.1150.10">
    <property type="entry name" value="Aspartate Aminotransferase, domain 1"/>
    <property type="match status" value="1"/>
</dbReference>
<dbReference type="EC" id="2.6.1.-" evidence="6"/>
<proteinExistence type="inferred from homology"/>
<dbReference type="NCBIfam" id="NF005817">
    <property type="entry name" value="PRK07683.1"/>
    <property type="match status" value="1"/>
</dbReference>
<dbReference type="Proteomes" id="UP001235840">
    <property type="component" value="Unassembled WGS sequence"/>
</dbReference>
<evidence type="ECO:0000256" key="3">
    <source>
        <dbReference type="ARBA" id="ARBA00022576"/>
    </source>
</evidence>
<dbReference type="GO" id="GO:0008483">
    <property type="term" value="F:transaminase activity"/>
    <property type="evidence" value="ECO:0007669"/>
    <property type="project" value="UniProtKB-KW"/>
</dbReference>
<evidence type="ECO:0000256" key="5">
    <source>
        <dbReference type="ARBA" id="ARBA00022898"/>
    </source>
</evidence>
<dbReference type="InterPro" id="IPR015422">
    <property type="entry name" value="PyrdxlP-dep_Trfase_small"/>
</dbReference>
<dbReference type="SUPFAM" id="SSF53383">
    <property type="entry name" value="PLP-dependent transferases"/>
    <property type="match status" value="1"/>
</dbReference>
<dbReference type="PANTHER" id="PTHR46383:SF4">
    <property type="entry name" value="AMINOTRANSFERASE"/>
    <property type="match status" value="1"/>
</dbReference>
<dbReference type="InterPro" id="IPR004838">
    <property type="entry name" value="NHTrfase_class1_PyrdxlP-BS"/>
</dbReference>
<evidence type="ECO:0000256" key="2">
    <source>
        <dbReference type="ARBA" id="ARBA00007441"/>
    </source>
</evidence>
<name>A0ABT9W0K2_9BACI</name>
<comment type="similarity">
    <text evidence="2 6">Belongs to the class-I pyridoxal-phosphate-dependent aminotransferase family.</text>
</comment>
<dbReference type="CDD" id="cd00609">
    <property type="entry name" value="AAT_like"/>
    <property type="match status" value="1"/>
</dbReference>
<accession>A0ABT9W0K2</accession>
<comment type="caution">
    <text evidence="8">The sequence shown here is derived from an EMBL/GenBank/DDBJ whole genome shotgun (WGS) entry which is preliminary data.</text>
</comment>
<dbReference type="InterPro" id="IPR004839">
    <property type="entry name" value="Aminotransferase_I/II_large"/>
</dbReference>
<evidence type="ECO:0000313" key="9">
    <source>
        <dbReference type="Proteomes" id="UP001235840"/>
    </source>
</evidence>
<dbReference type="InterPro" id="IPR015421">
    <property type="entry name" value="PyrdxlP-dep_Trfase_major"/>
</dbReference>
<comment type="cofactor">
    <cofactor evidence="1 6">
        <name>pyridoxal 5'-phosphate</name>
        <dbReference type="ChEBI" id="CHEBI:597326"/>
    </cofactor>
</comment>
<keyword evidence="3 6" id="KW-0032">Aminotransferase</keyword>
<keyword evidence="5" id="KW-0663">Pyridoxal phosphate</keyword>
<gene>
    <name evidence="8" type="ORF">J2S11_002652</name>
</gene>
<dbReference type="InterPro" id="IPR050596">
    <property type="entry name" value="AspAT/PAT-like"/>
</dbReference>
<keyword evidence="4 6" id="KW-0808">Transferase</keyword>
<evidence type="ECO:0000256" key="6">
    <source>
        <dbReference type="RuleBase" id="RU000481"/>
    </source>
</evidence>
<evidence type="ECO:0000256" key="1">
    <source>
        <dbReference type="ARBA" id="ARBA00001933"/>
    </source>
</evidence>
<dbReference type="PROSITE" id="PS00105">
    <property type="entry name" value="AA_TRANSFER_CLASS_1"/>
    <property type="match status" value="1"/>
</dbReference>
<keyword evidence="9" id="KW-1185">Reference proteome</keyword>
<dbReference type="EMBL" id="JAUSTY010000010">
    <property type="protein sequence ID" value="MDQ0166736.1"/>
    <property type="molecule type" value="Genomic_DNA"/>
</dbReference>
<evidence type="ECO:0000256" key="4">
    <source>
        <dbReference type="ARBA" id="ARBA00022679"/>
    </source>
</evidence>
<dbReference type="InterPro" id="IPR015424">
    <property type="entry name" value="PyrdxlP-dep_Trfase"/>
</dbReference>
<dbReference type="RefSeq" id="WP_307395174.1">
    <property type="nucleotide sequence ID" value="NZ_BAAADK010000047.1"/>
</dbReference>
<protein>
    <recommendedName>
        <fullName evidence="6">Aminotransferase</fullName>
        <ecNumber evidence="6">2.6.1.-</ecNumber>
    </recommendedName>
</protein>
<evidence type="ECO:0000313" key="8">
    <source>
        <dbReference type="EMBL" id="MDQ0166736.1"/>
    </source>
</evidence>
<reference evidence="8 9" key="1">
    <citation type="submission" date="2023-07" db="EMBL/GenBank/DDBJ databases">
        <title>Genomic Encyclopedia of Type Strains, Phase IV (KMG-IV): sequencing the most valuable type-strain genomes for metagenomic binning, comparative biology and taxonomic classification.</title>
        <authorList>
            <person name="Goeker M."/>
        </authorList>
    </citation>
    <scope>NUCLEOTIDE SEQUENCE [LARGE SCALE GENOMIC DNA]</scope>
    <source>
        <strain evidence="8 9">DSM 12751</strain>
    </source>
</reference>
<evidence type="ECO:0000259" key="7">
    <source>
        <dbReference type="Pfam" id="PF00155"/>
    </source>
</evidence>